<dbReference type="InterPro" id="IPR057027">
    <property type="entry name" value="TPR_mt"/>
</dbReference>
<feature type="repeat" description="PPR" evidence="2">
    <location>
        <begin position="432"/>
        <end position="466"/>
    </location>
</feature>
<organism evidence="5">
    <name type="scientific">Rhodosorus marinus</name>
    <dbReference type="NCBI Taxonomy" id="101924"/>
    <lineage>
        <taxon>Eukaryota</taxon>
        <taxon>Rhodophyta</taxon>
        <taxon>Stylonematophyceae</taxon>
        <taxon>Stylonematales</taxon>
        <taxon>Stylonemataceae</taxon>
        <taxon>Rhodosorus</taxon>
    </lineage>
</organism>
<dbReference type="NCBIfam" id="TIGR00756">
    <property type="entry name" value="PPR"/>
    <property type="match status" value="7"/>
</dbReference>
<reference evidence="5" key="1">
    <citation type="submission" date="2021-01" db="EMBL/GenBank/DDBJ databases">
        <authorList>
            <person name="Corre E."/>
            <person name="Pelletier E."/>
            <person name="Niang G."/>
            <person name="Scheremetjew M."/>
            <person name="Finn R."/>
            <person name="Kale V."/>
            <person name="Holt S."/>
            <person name="Cochrane G."/>
            <person name="Meng A."/>
            <person name="Brown T."/>
            <person name="Cohen L."/>
        </authorList>
    </citation>
    <scope>NUCLEOTIDE SEQUENCE</scope>
    <source>
        <strain evidence="5">CCMP 769</strain>
    </source>
</reference>
<dbReference type="InterPro" id="IPR002885">
    <property type="entry name" value="PPR_rpt"/>
</dbReference>
<feature type="domain" description="Pentatricopeptide repeat-containing protein-mitochondrial" evidence="4">
    <location>
        <begin position="389"/>
        <end position="493"/>
    </location>
</feature>
<proteinExistence type="predicted"/>
<feature type="repeat" description="PPR" evidence="2">
    <location>
        <begin position="51"/>
        <end position="85"/>
    </location>
</feature>
<dbReference type="Pfam" id="PF23276">
    <property type="entry name" value="TPR_24"/>
    <property type="match status" value="1"/>
</dbReference>
<dbReference type="PANTHER" id="PTHR47933:SF11">
    <property type="entry name" value="PENTATRICOPEPTIDE REPEAT-CONTAINING PROTEIN 2"/>
    <property type="match status" value="1"/>
</dbReference>
<dbReference type="EMBL" id="HBHW01040290">
    <property type="protein sequence ID" value="CAE0062909.1"/>
    <property type="molecule type" value="Transcribed_RNA"/>
</dbReference>
<feature type="region of interest" description="Disordered" evidence="3">
    <location>
        <begin position="519"/>
        <end position="544"/>
    </location>
</feature>
<dbReference type="AlphaFoldDB" id="A0A7S3A6D5"/>
<dbReference type="GO" id="GO:0003729">
    <property type="term" value="F:mRNA binding"/>
    <property type="evidence" value="ECO:0007669"/>
    <property type="project" value="TreeGrafter"/>
</dbReference>
<name>A0A7S3A6D5_9RHOD</name>
<dbReference type="Pfam" id="PF13041">
    <property type="entry name" value="PPR_2"/>
    <property type="match status" value="1"/>
</dbReference>
<gene>
    <name evidence="5" type="ORF">RMAR00112_LOCUS30980</name>
    <name evidence="6" type="ORF">RMAR00112_LOCUS30988</name>
</gene>
<accession>A0A7S3A6D5</accession>
<sequence>MEDILAQMLDKGIKPGTITIAVVAEACVEKRRLDVLERLFEKLRTAGAKPDAMAYAHAIAGFCKADDTEAADKFVELMREDKVEPITHVVNALMHPALSDNETAKAIMDDLSKNGVDPSVTFMLLVDRYASAGDLPRLLHLIETWKKSDLRIDLYPYLAAMNLLTKTSKIKLARGLYADVKQQRLKPSLALINSYVEILCQGGALEEAARTVEEDVHEGNEEVVMSYNILISHFLRLRYLTEAQETLKRLETRSRPNVVTYNTFISSFAKQGEMDSAVSTFQEMKRRQIEPSVVSYSVLIVGFAKRMQFDKALEFFEEMLSASIQPDSIVYSAMIDVFAKTGNLARSESIYREMREKKEKQSLVAYNSMINAYAKARQIPQALAVLTDIAEDKLKPNVVSHNIIVSAYARAGDVENALLCFDAMKSKGLQPNSFTYNSIIDAYGKAHDLEGAIEMFEEMSEENVPVDIVTYNTLMSAANRVEDFEMAVNIYESLRASKQVKADRITFDLAQDAFQKLGDSEKARKAARAKSRLRNARGSRRMRD</sequence>
<evidence type="ECO:0000256" key="1">
    <source>
        <dbReference type="ARBA" id="ARBA00022737"/>
    </source>
</evidence>
<feature type="compositionally biased region" description="Basic residues" evidence="3">
    <location>
        <begin position="525"/>
        <end position="544"/>
    </location>
</feature>
<dbReference type="Gene3D" id="1.25.40.10">
    <property type="entry name" value="Tetratricopeptide repeat domain"/>
    <property type="match status" value="4"/>
</dbReference>
<evidence type="ECO:0000259" key="4">
    <source>
        <dbReference type="Pfam" id="PF23276"/>
    </source>
</evidence>
<dbReference type="PROSITE" id="PS51375">
    <property type="entry name" value="PPR"/>
    <property type="match status" value="8"/>
</dbReference>
<dbReference type="EMBL" id="HBHW01040298">
    <property type="protein sequence ID" value="CAE0062917.1"/>
    <property type="molecule type" value="Transcribed_RNA"/>
</dbReference>
<dbReference type="SUPFAM" id="SSF81901">
    <property type="entry name" value="HCP-like"/>
    <property type="match status" value="1"/>
</dbReference>
<evidence type="ECO:0000256" key="3">
    <source>
        <dbReference type="SAM" id="MobiDB-lite"/>
    </source>
</evidence>
<protein>
    <recommendedName>
        <fullName evidence="4">Pentatricopeptide repeat-containing protein-mitochondrial domain-containing protein</fullName>
    </recommendedName>
</protein>
<dbReference type="Pfam" id="PF13812">
    <property type="entry name" value="PPR_3"/>
    <property type="match status" value="2"/>
</dbReference>
<evidence type="ECO:0000313" key="6">
    <source>
        <dbReference type="EMBL" id="CAE0062917.1"/>
    </source>
</evidence>
<evidence type="ECO:0000256" key="2">
    <source>
        <dbReference type="PROSITE-ProRule" id="PRU00708"/>
    </source>
</evidence>
<feature type="repeat" description="PPR" evidence="2">
    <location>
        <begin position="257"/>
        <end position="291"/>
    </location>
</feature>
<dbReference type="PANTHER" id="PTHR47933">
    <property type="entry name" value="PENTATRICOPEPTIDE REPEAT-CONTAINING PROTEIN 1, MITOCHONDRIAL"/>
    <property type="match status" value="1"/>
</dbReference>
<feature type="repeat" description="PPR" evidence="2">
    <location>
        <begin position="327"/>
        <end position="361"/>
    </location>
</feature>
<feature type="repeat" description="PPR" evidence="2">
    <location>
        <begin position="397"/>
        <end position="431"/>
    </location>
</feature>
<dbReference type="InterPro" id="IPR051240">
    <property type="entry name" value="Mito_RNA-Proc/Resp"/>
</dbReference>
<dbReference type="Pfam" id="PF01535">
    <property type="entry name" value="PPR"/>
    <property type="match status" value="1"/>
</dbReference>
<feature type="repeat" description="PPR" evidence="2">
    <location>
        <begin position="292"/>
        <end position="326"/>
    </location>
</feature>
<keyword evidence="1" id="KW-0677">Repeat</keyword>
<feature type="repeat" description="PPR" evidence="2">
    <location>
        <begin position="362"/>
        <end position="396"/>
    </location>
</feature>
<dbReference type="InterPro" id="IPR011990">
    <property type="entry name" value="TPR-like_helical_dom_sf"/>
</dbReference>
<evidence type="ECO:0000313" key="5">
    <source>
        <dbReference type="EMBL" id="CAE0062909.1"/>
    </source>
</evidence>
<feature type="repeat" description="PPR" evidence="2">
    <location>
        <begin position="467"/>
        <end position="501"/>
    </location>
</feature>